<dbReference type="SUPFAM" id="SSF161111">
    <property type="entry name" value="Cation efflux protein transmembrane domain-like"/>
    <property type="match status" value="1"/>
</dbReference>
<comment type="subcellular location">
    <subcellularLocation>
        <location evidence="1">Membrane</location>
        <topology evidence="1">Multi-pass membrane protein</topology>
    </subcellularLocation>
</comment>
<evidence type="ECO:0000313" key="15">
    <source>
        <dbReference type="Proteomes" id="UP000002718"/>
    </source>
</evidence>
<evidence type="ECO:0000256" key="2">
    <source>
        <dbReference type="ARBA" id="ARBA00008873"/>
    </source>
</evidence>
<evidence type="ECO:0000313" key="13">
    <source>
        <dbReference type="EMBL" id="ABB75041.1"/>
    </source>
</evidence>
<dbReference type="GO" id="GO:0005385">
    <property type="term" value="F:zinc ion transmembrane transporter activity"/>
    <property type="evidence" value="ECO:0007669"/>
    <property type="project" value="TreeGrafter"/>
</dbReference>
<reference evidence="13 15" key="3">
    <citation type="journal article" date="2008" name="Appl. Environ. Microbiol.">
        <title>Complete genome sequence of Nitrosospira multiformis, an ammonia-oxidizing bacterium from the soil environment.</title>
        <authorList>
            <person name="Norton J.M."/>
            <person name="Klotz M.G."/>
            <person name="Stein L.Y."/>
            <person name="Arp D.J."/>
            <person name="Bottomley P.J."/>
            <person name="Chain P.S."/>
            <person name="Hauser L.J."/>
            <person name="Land M.L."/>
            <person name="Larimer F.W."/>
            <person name="Shin M.W."/>
            <person name="Starkenburg S.R."/>
        </authorList>
    </citation>
    <scope>NUCLEOTIDE SEQUENCE [LARGE SCALE GENOMIC DNA]</scope>
    <source>
        <strain evidence="13">ATCC 25196</strain>
        <strain evidence="15">ATCC 25196 / NCIMB 11849 / C 71</strain>
    </source>
</reference>
<dbReference type="PANTHER" id="PTHR11562:SF17">
    <property type="entry name" value="RE54080P-RELATED"/>
    <property type="match status" value="1"/>
</dbReference>
<keyword evidence="7" id="KW-0406">Ion transport</keyword>
<dbReference type="HOGENOM" id="CLU_013430_0_0_4"/>
<dbReference type="KEGG" id="nmu:Nmul_A1744"/>
<feature type="transmembrane region" description="Helical" evidence="10">
    <location>
        <begin position="202"/>
        <end position="219"/>
    </location>
</feature>
<dbReference type="eggNOG" id="COG1230">
    <property type="taxonomic scope" value="Bacteria"/>
</dbReference>
<keyword evidence="3" id="KW-0813">Transport</keyword>
<evidence type="ECO:0000313" key="16">
    <source>
        <dbReference type="Proteomes" id="UP000236751"/>
    </source>
</evidence>
<feature type="domain" description="Cation efflux protein cytoplasmic" evidence="12">
    <location>
        <begin position="231"/>
        <end position="305"/>
    </location>
</feature>
<reference evidence="14 16" key="4">
    <citation type="submission" date="2016-10" db="EMBL/GenBank/DDBJ databases">
        <authorList>
            <person name="de Groot N.N."/>
        </authorList>
    </citation>
    <scope>NUCLEOTIDE SEQUENCE [LARGE SCALE GENOMIC DNA]</scope>
    <source>
        <strain evidence="14 16">Nl13</strain>
    </source>
</reference>
<dbReference type="EMBL" id="CP000103">
    <property type="protein sequence ID" value="ABB75041.1"/>
    <property type="molecule type" value="Genomic_DNA"/>
</dbReference>
<keyword evidence="15" id="KW-1185">Reference proteome</keyword>
<dbReference type="InterPro" id="IPR058533">
    <property type="entry name" value="Cation_efflux_TM"/>
</dbReference>
<evidence type="ECO:0000256" key="7">
    <source>
        <dbReference type="ARBA" id="ARBA00023065"/>
    </source>
</evidence>
<dbReference type="PANTHER" id="PTHR11562">
    <property type="entry name" value="CATION EFFLUX PROTEIN/ ZINC TRANSPORTER"/>
    <property type="match status" value="1"/>
</dbReference>
<keyword evidence="8 10" id="KW-0472">Membrane</keyword>
<dbReference type="GO" id="GO:0005886">
    <property type="term" value="C:plasma membrane"/>
    <property type="evidence" value="ECO:0007669"/>
    <property type="project" value="TreeGrafter"/>
</dbReference>
<evidence type="ECO:0000256" key="5">
    <source>
        <dbReference type="ARBA" id="ARBA00022906"/>
    </source>
</evidence>
<accession>Q2Y880</accession>
<reference evidence="15" key="1">
    <citation type="submission" date="2005-08" db="EMBL/GenBank/DDBJ databases">
        <title>Complete sequence of chromosome 1 of Nitrosospira multiformis ATCC 25196.</title>
        <authorList>
            <person name="Copeland A."/>
            <person name="Lucas S."/>
            <person name="Lapidus A."/>
            <person name="Barry K."/>
            <person name="Detter J.C."/>
            <person name="Glavina T."/>
            <person name="Hammon N."/>
            <person name="Israni S."/>
            <person name="Pitluck S."/>
            <person name="Chain P."/>
            <person name="Malfatti S."/>
            <person name="Shin M."/>
            <person name="Vergez L."/>
            <person name="Schmutz J."/>
            <person name="Larimer F."/>
            <person name="Land M."/>
            <person name="Hauser L."/>
            <person name="Kyrpides N."/>
            <person name="Lykidis A."/>
            <person name="Richardson P."/>
        </authorList>
    </citation>
    <scope>NUCLEOTIDE SEQUENCE [LARGE SCALE GENOMIC DNA]</scope>
    <source>
        <strain evidence="15">ATCC 25196 / NCIMB 11849 / C 71</strain>
    </source>
</reference>
<organism evidence="13 15">
    <name type="scientific">Nitrosospira multiformis (strain ATCC 25196 / NCIMB 11849 / C 71)</name>
    <dbReference type="NCBI Taxonomy" id="323848"/>
    <lineage>
        <taxon>Bacteria</taxon>
        <taxon>Pseudomonadati</taxon>
        <taxon>Pseudomonadota</taxon>
        <taxon>Betaproteobacteria</taxon>
        <taxon>Nitrosomonadales</taxon>
        <taxon>Nitrosomonadaceae</taxon>
        <taxon>Nitrosospira</taxon>
    </lineage>
</organism>
<dbReference type="InterPro" id="IPR002524">
    <property type="entry name" value="Cation_efflux"/>
</dbReference>
<evidence type="ECO:0000313" key="14">
    <source>
        <dbReference type="EMBL" id="SEF84038.1"/>
    </source>
</evidence>
<gene>
    <name evidence="13" type="ordered locus">Nmul_A1744</name>
    <name evidence="14" type="ORF">SAMN05216403_11131</name>
</gene>
<feature type="transmembrane region" description="Helical" evidence="10">
    <location>
        <begin position="98"/>
        <end position="122"/>
    </location>
</feature>
<keyword evidence="6 10" id="KW-1133">Transmembrane helix</keyword>
<dbReference type="InterPro" id="IPR027470">
    <property type="entry name" value="Cation_efflux_CTD"/>
</dbReference>
<feature type="region of interest" description="Disordered" evidence="9">
    <location>
        <begin position="1"/>
        <end position="26"/>
    </location>
</feature>
<dbReference type="Pfam" id="PF16916">
    <property type="entry name" value="ZT_dimer"/>
    <property type="match status" value="1"/>
</dbReference>
<evidence type="ECO:0000256" key="6">
    <source>
        <dbReference type="ARBA" id="ARBA00022989"/>
    </source>
</evidence>
<dbReference type="RefSeq" id="WP_011381061.1">
    <property type="nucleotide sequence ID" value="NC_007614.1"/>
</dbReference>
<feature type="transmembrane region" description="Helical" evidence="10">
    <location>
        <begin position="35"/>
        <end position="56"/>
    </location>
</feature>
<evidence type="ECO:0000256" key="3">
    <source>
        <dbReference type="ARBA" id="ARBA00022448"/>
    </source>
</evidence>
<dbReference type="NCBIfam" id="TIGR01297">
    <property type="entry name" value="CDF"/>
    <property type="match status" value="1"/>
</dbReference>
<dbReference type="SUPFAM" id="SSF160240">
    <property type="entry name" value="Cation efflux protein cytoplasmic domain-like"/>
    <property type="match status" value="1"/>
</dbReference>
<dbReference type="STRING" id="323848.Nmul_A1744"/>
<dbReference type="InterPro" id="IPR036837">
    <property type="entry name" value="Cation_efflux_CTD_sf"/>
</dbReference>
<dbReference type="InterPro" id="IPR050681">
    <property type="entry name" value="CDF/SLC30A"/>
</dbReference>
<keyword evidence="5" id="KW-0864">Zinc transport</keyword>
<evidence type="ECO:0000259" key="11">
    <source>
        <dbReference type="Pfam" id="PF01545"/>
    </source>
</evidence>
<keyword evidence="5" id="KW-0862">Zinc</keyword>
<keyword evidence="4 10" id="KW-0812">Transmembrane</keyword>
<reference evidence="13" key="2">
    <citation type="submission" date="2005-08" db="EMBL/GenBank/DDBJ databases">
        <title>Complete sequence of Chromosome 1 of Nitrosospira multiformis ATCC 25196.</title>
        <authorList>
            <consortium name="US DOE Joint Genome Institute"/>
            <person name="Copeland A."/>
            <person name="Lucas S."/>
            <person name="Lapidus A."/>
            <person name="Barry K."/>
            <person name="Detter J.C."/>
            <person name="Glavina T."/>
            <person name="Hammon N."/>
            <person name="Israni S."/>
            <person name="Pitluck S."/>
            <person name="Chain P."/>
            <person name="Malfatti S."/>
            <person name="Shin M."/>
            <person name="Vergez L."/>
            <person name="Schmutz J."/>
            <person name="Larimer F."/>
            <person name="Land M."/>
            <person name="Hauser L."/>
            <person name="Kyrpides N."/>
            <person name="Lykidis A."/>
            <person name="Richardson P."/>
        </authorList>
    </citation>
    <scope>NUCLEOTIDE SEQUENCE</scope>
    <source>
        <strain evidence="13">ATCC 25196</strain>
    </source>
</reference>
<evidence type="ECO:0000256" key="8">
    <source>
        <dbReference type="ARBA" id="ARBA00023136"/>
    </source>
</evidence>
<feature type="transmembrane region" description="Helical" evidence="10">
    <location>
        <begin position="134"/>
        <end position="158"/>
    </location>
</feature>
<protein>
    <submittedName>
        <fullName evidence="13">Cation diffusion facilitator family transporter</fullName>
    </submittedName>
    <submittedName>
        <fullName evidence="14">Cobalt-zinc-cadmium efflux system protein</fullName>
    </submittedName>
</protein>
<evidence type="ECO:0000259" key="12">
    <source>
        <dbReference type="Pfam" id="PF16916"/>
    </source>
</evidence>
<dbReference type="EMBL" id="FNVK01000011">
    <property type="protein sequence ID" value="SEF84038.1"/>
    <property type="molecule type" value="Genomic_DNA"/>
</dbReference>
<feature type="domain" description="Cation efflux protein transmembrane" evidence="11">
    <location>
        <begin position="37"/>
        <end position="224"/>
    </location>
</feature>
<dbReference type="AlphaFoldDB" id="Q2Y880"/>
<evidence type="ECO:0000256" key="4">
    <source>
        <dbReference type="ARBA" id="ARBA00022692"/>
    </source>
</evidence>
<evidence type="ECO:0000256" key="1">
    <source>
        <dbReference type="ARBA" id="ARBA00004141"/>
    </source>
</evidence>
<evidence type="ECO:0000256" key="10">
    <source>
        <dbReference type="SAM" id="Phobius"/>
    </source>
</evidence>
<comment type="similarity">
    <text evidence="2">Belongs to the cation diffusion facilitator (CDF) transporter (TC 2.A.4) family. SLC30A subfamily.</text>
</comment>
<feature type="transmembrane region" description="Helical" evidence="10">
    <location>
        <begin position="170"/>
        <end position="196"/>
    </location>
</feature>
<dbReference type="Gene3D" id="1.20.1510.10">
    <property type="entry name" value="Cation efflux protein transmembrane domain"/>
    <property type="match status" value="1"/>
</dbReference>
<evidence type="ECO:0000256" key="9">
    <source>
        <dbReference type="SAM" id="MobiDB-lite"/>
    </source>
</evidence>
<dbReference type="Pfam" id="PF01545">
    <property type="entry name" value="Cation_efflux"/>
    <property type="match status" value="1"/>
</dbReference>
<name>Q2Y880_NITMU</name>
<proteinExistence type="inferred from homology"/>
<dbReference type="Proteomes" id="UP000002718">
    <property type="component" value="Chromosome"/>
</dbReference>
<dbReference type="InterPro" id="IPR027469">
    <property type="entry name" value="Cation_efflux_TMD_sf"/>
</dbReference>
<dbReference type="Proteomes" id="UP000236751">
    <property type="component" value="Unassembled WGS sequence"/>
</dbReference>
<sequence>MANHHSRGPGFSNMPSHTRHPGYHNHSPAPDHGRAFVIAIALNAGFVVVEFAYGFAANSTALMADAGHNLSDVLGLALAWGAAILSRKAPSERYTYGLRSTSILAALANAVLLLVACGAIAWEAFQRFSQPPLVAGLTVASVAAAGLLINGLSAWLFLKGSKEDLNIHGAFLHMATDAAVSAGVLVSGVAILFTQWYWLDPVISLMVVTVIMFNTWGLLRDSVQLALSAVPPHIDIAAIESFLRNQPGVTDVHDLHIWGLSTTESALTVHLVMPDGYPGDAFMDNIRNNLESHYAIHHSTLEIEQGTISHYCPVSTESD</sequence>